<evidence type="ECO:0000313" key="2">
    <source>
        <dbReference type="Proteomes" id="UP000479000"/>
    </source>
</evidence>
<gene>
    <name evidence="1" type="ORF">NTEN_LOCUS9392</name>
</gene>
<name>A0A6H5GLG5_9HEMI</name>
<dbReference type="Proteomes" id="UP000479000">
    <property type="component" value="Unassembled WGS sequence"/>
</dbReference>
<protein>
    <submittedName>
        <fullName evidence="1">Uncharacterized protein</fullName>
    </submittedName>
</protein>
<sequence>MSEELCKFCTGHLMLQECFNHSCVMGVDIMDMSQNYTYKDMEVLCYLRTTGFYFHIYRVNGSFGIVLKSRIGTELQKKLFLIRIYSESLPEQVSVCPCVPYYNNKVTHSHYDSCAWQREMETSFTN</sequence>
<dbReference type="EMBL" id="CADCXU010014184">
    <property type="protein sequence ID" value="CAB0003915.1"/>
    <property type="molecule type" value="Genomic_DNA"/>
</dbReference>
<keyword evidence="2" id="KW-1185">Reference proteome</keyword>
<feature type="non-terminal residue" evidence="1">
    <location>
        <position position="126"/>
    </location>
</feature>
<dbReference type="OrthoDB" id="6082634at2759"/>
<dbReference type="AlphaFoldDB" id="A0A6H5GLG5"/>
<evidence type="ECO:0000313" key="1">
    <source>
        <dbReference type="EMBL" id="CAB0003915.1"/>
    </source>
</evidence>
<accession>A0A6H5GLG5</accession>
<reference evidence="1 2" key="1">
    <citation type="submission" date="2020-02" db="EMBL/GenBank/DDBJ databases">
        <authorList>
            <person name="Ferguson B K."/>
        </authorList>
    </citation>
    <scope>NUCLEOTIDE SEQUENCE [LARGE SCALE GENOMIC DNA]</scope>
</reference>
<proteinExistence type="predicted"/>
<organism evidence="1 2">
    <name type="scientific">Nesidiocoris tenuis</name>
    <dbReference type="NCBI Taxonomy" id="355587"/>
    <lineage>
        <taxon>Eukaryota</taxon>
        <taxon>Metazoa</taxon>
        <taxon>Ecdysozoa</taxon>
        <taxon>Arthropoda</taxon>
        <taxon>Hexapoda</taxon>
        <taxon>Insecta</taxon>
        <taxon>Pterygota</taxon>
        <taxon>Neoptera</taxon>
        <taxon>Paraneoptera</taxon>
        <taxon>Hemiptera</taxon>
        <taxon>Heteroptera</taxon>
        <taxon>Panheteroptera</taxon>
        <taxon>Cimicomorpha</taxon>
        <taxon>Miridae</taxon>
        <taxon>Dicyphina</taxon>
        <taxon>Nesidiocoris</taxon>
    </lineage>
</organism>